<dbReference type="Pfam" id="PF00620">
    <property type="entry name" value="RhoGAP"/>
    <property type="match status" value="1"/>
</dbReference>
<evidence type="ECO:0000256" key="5">
    <source>
        <dbReference type="SAM" id="MobiDB-lite"/>
    </source>
</evidence>
<dbReference type="GO" id="GO:0007165">
    <property type="term" value="P:signal transduction"/>
    <property type="evidence" value="ECO:0007669"/>
    <property type="project" value="InterPro"/>
</dbReference>
<dbReference type="CDD" id="cd00159">
    <property type="entry name" value="RhoGAP"/>
    <property type="match status" value="1"/>
</dbReference>
<dbReference type="RefSeq" id="XP_020436042.1">
    <property type="nucleotide sequence ID" value="XM_020573970.1"/>
</dbReference>
<organism evidence="8 9">
    <name type="scientific">Heterostelium pallidum (strain ATCC 26659 / Pp 5 / PN500)</name>
    <name type="common">Cellular slime mold</name>
    <name type="synonym">Polysphondylium pallidum</name>
    <dbReference type="NCBI Taxonomy" id="670386"/>
    <lineage>
        <taxon>Eukaryota</taxon>
        <taxon>Amoebozoa</taxon>
        <taxon>Evosea</taxon>
        <taxon>Eumycetozoa</taxon>
        <taxon>Dictyostelia</taxon>
        <taxon>Acytosteliales</taxon>
        <taxon>Acytosteliaceae</taxon>
        <taxon>Heterostelium</taxon>
    </lineage>
</organism>
<sequence>MIIKNNFYTNNNNNSLNNNILKQQQQQQRRIQLSAFLQKQCKSNGGPKTYKKKWCWFQYDTGLLYYHHSGAIPGGSGVGNGNGETINVGYQIKSIQIENCTIEQSTTTRLEFVLHNNNNGSGGGVIKKQQWIWRATDEQTVVQWVAGLNNWKQRNHAQNNLQRRPPNPIGFLNQSGYHGNGSSADLVNGISPPLSPRSQQSLSSENLLGNSSGSASSTVTSNLKQSIAEQFLKSLSINCEAGSDRSSGKQSFGAVKIRQLLVRQNPPLDYDQTNHILTLIYNQMSYLQECYDEIQYFSDNNFNSNNNNNSNSNSNSNPLSSSTILKNSISISSSGKSKLNLSVNNNNNNNNSIDEDEYDDQNNNIRDEGMFALLPDHLSMYIMSYLDPKSLLDTFPCGMIPLHISFRVKKVSPSTRKHCFKIIHDGLQSCKQHQGVGVTVERKEPYYLSAENEEECNAWMTIVQSSIQKSDKIIQSTTDINHNNNNTPIKQQGGQQHRSYTGSSNGKKGHAKKVSNSTPINLSSLAGSSDSSMSPSTSPLKQSIETKPIFGLPIAGLMAEQSKSMQLPIPYVLYKCFQHIKLNGLHEEGLFRVSGSVIEIELLKNKFEQDPPLPDIDLTQHDIHAVTGLVKSFFRKLPTPLIPSDLDEYATAVSMAQSQTQEQKIQEYKFIFESLDPVIYTIFQTLLNLLRLTVENKATTKMTEENILIVVMPTLKCSPVLVNNGMRFYSQIFDINNDILSD</sequence>
<accession>D3B3M7</accession>
<dbReference type="OMA" id="MPTLKCS"/>
<feature type="domain" description="PH" evidence="6">
    <location>
        <begin position="417"/>
        <end position="468"/>
    </location>
</feature>
<feature type="compositionally biased region" description="Low complexity" evidence="5">
    <location>
        <begin position="342"/>
        <end position="352"/>
    </location>
</feature>
<dbReference type="SMART" id="SM00324">
    <property type="entry name" value="RhoGAP"/>
    <property type="match status" value="1"/>
</dbReference>
<dbReference type="CDD" id="cd00821">
    <property type="entry name" value="PH"/>
    <property type="match status" value="1"/>
</dbReference>
<dbReference type="SMART" id="SM00233">
    <property type="entry name" value="PH"/>
    <property type="match status" value="2"/>
</dbReference>
<comment type="caution">
    <text evidence="8">The sequence shown here is derived from an EMBL/GenBank/DDBJ whole genome shotgun (WGS) entry which is preliminary data.</text>
</comment>
<dbReference type="PANTHER" id="PTHR23176">
    <property type="entry name" value="RHO/RAC/CDC GTPASE-ACTIVATING PROTEIN"/>
    <property type="match status" value="1"/>
</dbReference>
<dbReference type="Proteomes" id="UP000001396">
    <property type="component" value="Unassembled WGS sequence"/>
</dbReference>
<reference evidence="8 9" key="1">
    <citation type="journal article" date="2011" name="Genome Res.">
        <title>Phylogeny-wide analysis of social amoeba genomes highlights ancient origins for complex intercellular communication.</title>
        <authorList>
            <person name="Heidel A.J."/>
            <person name="Lawal H.M."/>
            <person name="Felder M."/>
            <person name="Schilde C."/>
            <person name="Helps N.R."/>
            <person name="Tunggal B."/>
            <person name="Rivero F."/>
            <person name="John U."/>
            <person name="Schleicher M."/>
            <person name="Eichinger L."/>
            <person name="Platzer M."/>
            <person name="Noegel A.A."/>
            <person name="Schaap P."/>
            <person name="Gloeckner G."/>
        </authorList>
    </citation>
    <scope>NUCLEOTIDE SEQUENCE [LARGE SCALE GENOMIC DNA]</scope>
    <source>
        <strain evidence="9">ATCC 26659 / Pp 5 / PN500</strain>
    </source>
</reference>
<proteinExistence type="predicted"/>
<comment type="subcellular location">
    <subcellularLocation>
        <location evidence="1">Cytoplasm</location>
    </subcellularLocation>
</comment>
<keyword evidence="2" id="KW-0343">GTPase activation</keyword>
<evidence type="ECO:0000313" key="8">
    <source>
        <dbReference type="EMBL" id="EFA83925.1"/>
    </source>
</evidence>
<feature type="compositionally biased region" description="Low complexity" evidence="5">
    <location>
        <begin position="196"/>
        <end position="215"/>
    </location>
</feature>
<evidence type="ECO:0000259" key="6">
    <source>
        <dbReference type="PROSITE" id="PS50003"/>
    </source>
</evidence>
<dbReference type="AlphaFoldDB" id="D3B3M7"/>
<dbReference type="GO" id="GO:0005096">
    <property type="term" value="F:GTPase activator activity"/>
    <property type="evidence" value="ECO:0007669"/>
    <property type="project" value="UniProtKB-KW"/>
</dbReference>
<dbReference type="PROSITE" id="PS50003">
    <property type="entry name" value="PH_DOMAIN"/>
    <property type="match status" value="2"/>
</dbReference>
<dbReference type="SUPFAM" id="SSF48350">
    <property type="entry name" value="GTPase activation domain, GAP"/>
    <property type="match status" value="1"/>
</dbReference>
<feature type="compositionally biased region" description="Low complexity" evidence="5">
    <location>
        <begin position="522"/>
        <end position="542"/>
    </location>
</feature>
<evidence type="ECO:0000256" key="1">
    <source>
        <dbReference type="ARBA" id="ARBA00004496"/>
    </source>
</evidence>
<feature type="region of interest" description="Disordered" evidence="5">
    <location>
        <begin position="478"/>
        <end position="542"/>
    </location>
</feature>
<dbReference type="InParanoid" id="D3B3M7"/>
<dbReference type="EMBL" id="ADBJ01000010">
    <property type="protein sequence ID" value="EFA83925.1"/>
    <property type="molecule type" value="Genomic_DNA"/>
</dbReference>
<keyword evidence="9" id="KW-1185">Reference proteome</keyword>
<dbReference type="PROSITE" id="PS50238">
    <property type="entry name" value="RHOGAP"/>
    <property type="match status" value="1"/>
</dbReference>
<dbReference type="InterPro" id="IPR001849">
    <property type="entry name" value="PH_domain"/>
</dbReference>
<dbReference type="Gene3D" id="1.10.555.10">
    <property type="entry name" value="Rho GTPase activation protein"/>
    <property type="match status" value="1"/>
</dbReference>
<feature type="compositionally biased region" description="Polar residues" evidence="5">
    <location>
        <begin position="478"/>
        <end position="506"/>
    </location>
</feature>
<name>D3B3M7_HETP5</name>
<dbReference type="InterPro" id="IPR008936">
    <property type="entry name" value="Rho_GTPase_activation_prot"/>
</dbReference>
<dbReference type="InterPro" id="IPR000198">
    <property type="entry name" value="RhoGAP_dom"/>
</dbReference>
<dbReference type="InterPro" id="IPR050729">
    <property type="entry name" value="Rho-GAP"/>
</dbReference>
<keyword evidence="3" id="KW-0963">Cytoplasm</keyword>
<evidence type="ECO:0000256" key="3">
    <source>
        <dbReference type="ARBA" id="ARBA00022490"/>
    </source>
</evidence>
<dbReference type="Pfam" id="PF00169">
    <property type="entry name" value="PH"/>
    <property type="match status" value="1"/>
</dbReference>
<dbReference type="STRING" id="670386.D3B3M7"/>
<dbReference type="GeneID" id="31358518"/>
<gene>
    <name evidence="8" type="primary">gacFF</name>
    <name evidence="8" type="ORF">PPL_02995</name>
</gene>
<feature type="domain" description="PH" evidence="6">
    <location>
        <begin position="30"/>
        <end position="153"/>
    </location>
</feature>
<dbReference type="InterPro" id="IPR011993">
    <property type="entry name" value="PH-like_dom_sf"/>
</dbReference>
<comment type="function">
    <text evidence="4">Rho GTPase-activating protein involved in the signal transduction pathway.</text>
</comment>
<feature type="region of interest" description="Disordered" evidence="5">
    <location>
        <begin position="182"/>
        <end position="215"/>
    </location>
</feature>
<feature type="domain" description="Rho-GAP" evidence="7">
    <location>
        <begin position="552"/>
        <end position="742"/>
    </location>
</feature>
<evidence type="ECO:0000259" key="7">
    <source>
        <dbReference type="PROSITE" id="PS50238"/>
    </source>
</evidence>
<dbReference type="Gene3D" id="2.30.29.30">
    <property type="entry name" value="Pleckstrin-homology domain (PH domain)/Phosphotyrosine-binding domain (PTB)"/>
    <property type="match status" value="2"/>
</dbReference>
<dbReference type="PANTHER" id="PTHR23176:SF5">
    <property type="entry name" value="RHO GTPASE-ACTIVATING PROTEIN GACFF"/>
    <property type="match status" value="1"/>
</dbReference>
<evidence type="ECO:0000256" key="2">
    <source>
        <dbReference type="ARBA" id="ARBA00022468"/>
    </source>
</evidence>
<evidence type="ECO:0000256" key="4">
    <source>
        <dbReference type="ARBA" id="ARBA00037092"/>
    </source>
</evidence>
<protein>
    <submittedName>
        <fullName evidence="8">Pleckstrin domain-containing protein</fullName>
    </submittedName>
</protein>
<evidence type="ECO:0000313" key="9">
    <source>
        <dbReference type="Proteomes" id="UP000001396"/>
    </source>
</evidence>
<feature type="region of interest" description="Disordered" evidence="5">
    <location>
        <begin position="342"/>
        <end position="361"/>
    </location>
</feature>
<dbReference type="FunCoup" id="D3B3M7">
    <property type="interactions" value="100"/>
</dbReference>
<dbReference type="SUPFAM" id="SSF50729">
    <property type="entry name" value="PH domain-like"/>
    <property type="match status" value="2"/>
</dbReference>
<dbReference type="GO" id="GO:0005737">
    <property type="term" value="C:cytoplasm"/>
    <property type="evidence" value="ECO:0007669"/>
    <property type="project" value="UniProtKB-SubCell"/>
</dbReference>